<evidence type="ECO:0000313" key="1">
    <source>
        <dbReference type="EMBL" id="MEX1664607.1"/>
    </source>
</evidence>
<reference evidence="1 2" key="1">
    <citation type="journal article" date="2011" name="Int. J. Syst. Evol. Microbiol.">
        <title>Zhongshania antarctica gen. nov., sp. nov. and Zhongshania guokunii sp. nov., gammaproteobacteria respectively isolated from coastal attached (fast) ice and surface seawater of the Antarctic.</title>
        <authorList>
            <person name="Li H.J."/>
            <person name="Zhang X.Y."/>
            <person name="Chen C.X."/>
            <person name="Zhang Y.J."/>
            <person name="Gao Z.M."/>
            <person name="Yu Y."/>
            <person name="Chen X.L."/>
            <person name="Chen B."/>
            <person name="Zhang Y.Z."/>
        </authorList>
    </citation>
    <scope>NUCLEOTIDE SEQUENCE [LARGE SCALE GENOMIC DNA]</scope>
    <source>
        <strain evidence="1 2">R06B22</strain>
    </source>
</reference>
<proteinExistence type="predicted"/>
<accession>A0ABV3TSN7</accession>
<dbReference type="EMBL" id="JBFRYB010000001">
    <property type="protein sequence ID" value="MEX1664607.1"/>
    <property type="molecule type" value="Genomic_DNA"/>
</dbReference>
<dbReference type="Pfam" id="PF05742">
    <property type="entry name" value="TANGO2"/>
    <property type="match status" value="1"/>
</dbReference>
<name>A0ABV3TSN7_9GAMM</name>
<sequence>MCLILLSWQTDPDYPLTIAANRDEFFKRPTLAADFWAEHPDILAGRDLECGGSWLGVSRKGRFAAVTNLREITSNGDRSRGNLVKDFLLSSQTSRQFADQLESQKTEFRPFNFIASDGETLFYTNNIQAGWQVLSPGNHAIGNIPLSAENAKTKKGGADMTSAMAENASHAELLNMLRDATPTIDADNDINRALSCRFISLEGYGTRSSSIVRTHKNGQWDFWEKHYASSESQQEALQHFSFRVHSGA</sequence>
<evidence type="ECO:0000313" key="2">
    <source>
        <dbReference type="Proteomes" id="UP001557484"/>
    </source>
</evidence>
<dbReference type="PANTHER" id="PTHR17985:SF8">
    <property type="entry name" value="TRANSPORT AND GOLGI ORGANIZATION PROTEIN 2 HOMOLOG"/>
    <property type="match status" value="1"/>
</dbReference>
<organism evidence="1 2">
    <name type="scientific">Zhongshania arctica</name>
    <dbReference type="NCBI Taxonomy" id="3238302"/>
    <lineage>
        <taxon>Bacteria</taxon>
        <taxon>Pseudomonadati</taxon>
        <taxon>Pseudomonadota</taxon>
        <taxon>Gammaproteobacteria</taxon>
        <taxon>Cellvibrionales</taxon>
        <taxon>Spongiibacteraceae</taxon>
        <taxon>Zhongshania</taxon>
    </lineage>
</organism>
<dbReference type="PANTHER" id="PTHR17985">
    <property type="entry name" value="SER/THR-RICH PROTEIN T10 IN DGCR REGION"/>
    <property type="match status" value="1"/>
</dbReference>
<protein>
    <submittedName>
        <fullName evidence="1">NRDE family protein</fullName>
    </submittedName>
</protein>
<gene>
    <name evidence="1" type="ORF">AB4875_03850</name>
</gene>
<dbReference type="RefSeq" id="WP_368374728.1">
    <property type="nucleotide sequence ID" value="NZ_JBFRYB010000001.1"/>
</dbReference>
<keyword evidence="2" id="KW-1185">Reference proteome</keyword>
<dbReference type="InterPro" id="IPR008551">
    <property type="entry name" value="TANGO2"/>
</dbReference>
<dbReference type="Proteomes" id="UP001557484">
    <property type="component" value="Unassembled WGS sequence"/>
</dbReference>
<comment type="caution">
    <text evidence="1">The sequence shown here is derived from an EMBL/GenBank/DDBJ whole genome shotgun (WGS) entry which is preliminary data.</text>
</comment>